<dbReference type="Gene3D" id="1.10.20.10">
    <property type="entry name" value="Histone, subunit A"/>
    <property type="match status" value="1"/>
</dbReference>
<comment type="caution">
    <text evidence="1">The sequence shown here is derived from an EMBL/GenBank/DDBJ whole genome shotgun (WGS) entry which is preliminary data.</text>
</comment>
<keyword evidence="2" id="KW-1185">Reference proteome</keyword>
<evidence type="ECO:0008006" key="3">
    <source>
        <dbReference type="Google" id="ProtNLM"/>
    </source>
</evidence>
<dbReference type="Proteomes" id="UP001476798">
    <property type="component" value="Unassembled WGS sequence"/>
</dbReference>
<evidence type="ECO:0000313" key="2">
    <source>
        <dbReference type="Proteomes" id="UP001476798"/>
    </source>
</evidence>
<dbReference type="EMBL" id="JAHRIO010050057">
    <property type="protein sequence ID" value="MEQ2173900.1"/>
    <property type="molecule type" value="Genomic_DNA"/>
</dbReference>
<sequence>MFIYRSSIFKPDLLCLLFFQRNDIAMAITKFDQFDFLIDIVPRDDLKPPKRQEEMRQSVAPAEPVQYYFTLAQQPGAVQVQGTQQGQQAGAQTATTIQPGQIIITQPQQGQLYQIQQVTMPAGQELTQPMFIQSTNQTADAQVTQVSTD</sequence>
<organism evidence="1 2">
    <name type="scientific">Goodea atripinnis</name>
    <dbReference type="NCBI Taxonomy" id="208336"/>
    <lineage>
        <taxon>Eukaryota</taxon>
        <taxon>Metazoa</taxon>
        <taxon>Chordata</taxon>
        <taxon>Craniata</taxon>
        <taxon>Vertebrata</taxon>
        <taxon>Euteleostomi</taxon>
        <taxon>Actinopterygii</taxon>
        <taxon>Neopterygii</taxon>
        <taxon>Teleostei</taxon>
        <taxon>Neoteleostei</taxon>
        <taxon>Acanthomorphata</taxon>
        <taxon>Ovalentaria</taxon>
        <taxon>Atherinomorphae</taxon>
        <taxon>Cyprinodontiformes</taxon>
        <taxon>Goodeidae</taxon>
        <taxon>Goodea</taxon>
    </lineage>
</organism>
<reference evidence="1 2" key="1">
    <citation type="submission" date="2021-06" db="EMBL/GenBank/DDBJ databases">
        <authorList>
            <person name="Palmer J.M."/>
        </authorList>
    </citation>
    <scope>NUCLEOTIDE SEQUENCE [LARGE SCALE GENOMIC DNA]</scope>
    <source>
        <strain evidence="1 2">GA_2019</strain>
        <tissue evidence="1">Muscle</tissue>
    </source>
</reference>
<proteinExistence type="predicted"/>
<name>A0ABV0NR56_9TELE</name>
<protein>
    <recommendedName>
        <fullName evidence="3">Nuclear transcription factor Y subunit gamma</fullName>
    </recommendedName>
</protein>
<evidence type="ECO:0000313" key="1">
    <source>
        <dbReference type="EMBL" id="MEQ2173900.1"/>
    </source>
</evidence>
<gene>
    <name evidence="1" type="ORF">GOODEAATRI_002331</name>
</gene>
<dbReference type="InterPro" id="IPR009072">
    <property type="entry name" value="Histone-fold"/>
</dbReference>
<accession>A0ABV0NR56</accession>